<feature type="region of interest" description="Disordered" evidence="7">
    <location>
        <begin position="564"/>
        <end position="585"/>
    </location>
</feature>
<feature type="transmembrane region" description="Helical" evidence="8">
    <location>
        <begin position="375"/>
        <end position="392"/>
    </location>
</feature>
<feature type="transmembrane region" description="Helical" evidence="8">
    <location>
        <begin position="440"/>
        <end position="464"/>
    </location>
</feature>
<dbReference type="GO" id="GO:0016020">
    <property type="term" value="C:membrane"/>
    <property type="evidence" value="ECO:0007669"/>
    <property type="project" value="UniProtKB-SubCell"/>
</dbReference>
<keyword evidence="4 8" id="KW-1133">Transmembrane helix</keyword>
<evidence type="ECO:0000256" key="8">
    <source>
        <dbReference type="SAM" id="Phobius"/>
    </source>
</evidence>
<dbReference type="FunFam" id="1.20.1250.20:FF:000053">
    <property type="entry name" value="Nitrate transporter 2.1"/>
    <property type="match status" value="1"/>
</dbReference>
<evidence type="ECO:0000256" key="5">
    <source>
        <dbReference type="ARBA" id="ARBA00023063"/>
    </source>
</evidence>
<keyword evidence="10" id="KW-1185">Reference proteome</keyword>
<dbReference type="AlphaFoldDB" id="A0A176VXI8"/>
<feature type="transmembrane region" description="Helical" evidence="8">
    <location>
        <begin position="503"/>
        <end position="525"/>
    </location>
</feature>
<evidence type="ECO:0000256" key="2">
    <source>
        <dbReference type="ARBA" id="ARBA00008432"/>
    </source>
</evidence>
<accession>A0A176VXI8</accession>
<gene>
    <name evidence="9" type="ORF">AXG93_3698s1120</name>
</gene>
<dbReference type="InterPro" id="IPR044772">
    <property type="entry name" value="NO3_transporter"/>
</dbReference>
<reference evidence="9" key="1">
    <citation type="submission" date="2016-03" db="EMBL/GenBank/DDBJ databases">
        <title>Mechanisms controlling the formation of the plant cell surface in tip-growing cells are functionally conserved among land plants.</title>
        <authorList>
            <person name="Honkanen S."/>
            <person name="Jones V.A."/>
            <person name="Morieri G."/>
            <person name="Champion C."/>
            <person name="Hetherington A.J."/>
            <person name="Kelly S."/>
            <person name="Saint-Marcoux D."/>
            <person name="Proust H."/>
            <person name="Prescott H."/>
            <person name="Dolan L."/>
        </authorList>
    </citation>
    <scope>NUCLEOTIDE SEQUENCE [LARGE SCALE GENOMIC DNA]</scope>
    <source>
        <tissue evidence="9">Whole gametophyte</tissue>
    </source>
</reference>
<feature type="transmembrane region" description="Helical" evidence="8">
    <location>
        <begin position="283"/>
        <end position="306"/>
    </location>
</feature>
<dbReference type="Pfam" id="PF07690">
    <property type="entry name" value="MFS_1"/>
    <property type="match status" value="1"/>
</dbReference>
<comment type="similarity">
    <text evidence="2">Belongs to the major facilitator superfamily. Nitrate/nitrite porter (TC 2.A.1.8) family.</text>
</comment>
<feature type="transmembrane region" description="Helical" evidence="8">
    <location>
        <begin position="190"/>
        <end position="209"/>
    </location>
</feature>
<evidence type="ECO:0000313" key="9">
    <source>
        <dbReference type="EMBL" id="OAE25477.1"/>
    </source>
</evidence>
<name>A0A176VXI8_MARPO</name>
<evidence type="ECO:0000313" key="10">
    <source>
        <dbReference type="Proteomes" id="UP000077202"/>
    </source>
</evidence>
<dbReference type="Gene3D" id="1.20.1250.20">
    <property type="entry name" value="MFS general substrate transporter like domains"/>
    <property type="match status" value="2"/>
</dbReference>
<dbReference type="InterPro" id="IPR011701">
    <property type="entry name" value="MFS"/>
</dbReference>
<evidence type="ECO:0000256" key="6">
    <source>
        <dbReference type="ARBA" id="ARBA00023136"/>
    </source>
</evidence>
<dbReference type="GO" id="GO:0042128">
    <property type="term" value="P:nitrate assimilation"/>
    <property type="evidence" value="ECO:0007669"/>
    <property type="project" value="UniProtKB-KW"/>
</dbReference>
<feature type="transmembrane region" description="Helical" evidence="8">
    <location>
        <begin position="129"/>
        <end position="148"/>
    </location>
</feature>
<comment type="caution">
    <text evidence="9">The sequence shown here is derived from an EMBL/GenBank/DDBJ whole genome shotgun (WGS) entry which is preliminary data.</text>
</comment>
<keyword evidence="5" id="KW-0534">Nitrate assimilation</keyword>
<dbReference type="PANTHER" id="PTHR23515">
    <property type="entry name" value="HIGH-AFFINITY NITRATE TRANSPORTER 2.3"/>
    <property type="match status" value="1"/>
</dbReference>
<evidence type="ECO:0000256" key="1">
    <source>
        <dbReference type="ARBA" id="ARBA00004141"/>
    </source>
</evidence>
<evidence type="ECO:0000256" key="4">
    <source>
        <dbReference type="ARBA" id="ARBA00022989"/>
    </source>
</evidence>
<sequence>MSLLERLSGNYGRSVGRGEIQSLVGHVPVVWIISSLVEKRTAKLTIIQGLDFVDSETPLSQHSTFLSGGDDCRHEARLSVLIEGNCDSLEPTEVHVQNFALPVDSEHKATRIKLQLVAAPHMRAFHLSWISLMTCFFSTFAAPPLMPVIRDNLDLTKQDIANAGIASVSGSIVSRLVMGTICDLAGPRHGSAILMMLTAPAVFVMPLVTTPAGFSLVRFGIGFALATFVSCQFWMSSMFSSKIVGLANGTAAGWGNLGGGVTQLVMPLIYNLIRLRFGAENFVAWRLSFFVPGVMQTVMGLLVLILGQDYPDGNYADLKRSGKKVNDSFRKILFQAMSNYRTYIFAISYGYCFGVELTVDNILAEYFYDRFDLDLHIAGIIASAFGLMNTFSRPLGGILSDMMGYRYGMRGRLFILWTVQSAGGIFCSILGLTSQLGPSIAVMLLFSFFVQAACGCTFGIVPFVSRRSLGMISGATGAGGNVGSMVTQHLFFMSSSYSTERGLTLMGFMTVICTLPIVCCYFPQWGGIFCGPSEGETEEDYYSFEWSLHERQKGLHQESLKFAENSRSERGKRFVSKCTPSGNTT</sequence>
<dbReference type="GO" id="GO:0015112">
    <property type="term" value="F:nitrate transmembrane transporter activity"/>
    <property type="evidence" value="ECO:0007669"/>
    <property type="project" value="InterPro"/>
</dbReference>
<comment type="subcellular location">
    <subcellularLocation>
        <location evidence="1">Membrane</location>
        <topology evidence="1">Multi-pass membrane protein</topology>
    </subcellularLocation>
</comment>
<protein>
    <recommendedName>
        <fullName evidence="11">Major facilitator superfamily (MFS) profile domain-containing protein</fullName>
    </recommendedName>
</protein>
<evidence type="ECO:0008006" key="11">
    <source>
        <dbReference type="Google" id="ProtNLM"/>
    </source>
</evidence>
<evidence type="ECO:0000256" key="7">
    <source>
        <dbReference type="SAM" id="MobiDB-lite"/>
    </source>
</evidence>
<feature type="transmembrane region" description="Helical" evidence="8">
    <location>
        <begin position="215"/>
        <end position="235"/>
    </location>
</feature>
<organism evidence="9 10">
    <name type="scientific">Marchantia polymorpha subsp. ruderalis</name>
    <dbReference type="NCBI Taxonomy" id="1480154"/>
    <lineage>
        <taxon>Eukaryota</taxon>
        <taxon>Viridiplantae</taxon>
        <taxon>Streptophyta</taxon>
        <taxon>Embryophyta</taxon>
        <taxon>Marchantiophyta</taxon>
        <taxon>Marchantiopsida</taxon>
        <taxon>Marchantiidae</taxon>
        <taxon>Marchantiales</taxon>
        <taxon>Marchantiaceae</taxon>
        <taxon>Marchantia</taxon>
    </lineage>
</organism>
<evidence type="ECO:0000256" key="3">
    <source>
        <dbReference type="ARBA" id="ARBA00022692"/>
    </source>
</evidence>
<feature type="transmembrane region" description="Helical" evidence="8">
    <location>
        <begin position="413"/>
        <end position="434"/>
    </location>
</feature>
<dbReference type="InterPro" id="IPR036259">
    <property type="entry name" value="MFS_trans_sf"/>
</dbReference>
<dbReference type="FunFam" id="1.20.1250.20:FF:000411">
    <property type="entry name" value="Probable high-affinity nitrate transporter 2.4"/>
    <property type="match status" value="1"/>
</dbReference>
<proteinExistence type="inferred from homology"/>
<dbReference type="Proteomes" id="UP000077202">
    <property type="component" value="Unassembled WGS sequence"/>
</dbReference>
<dbReference type="CDD" id="cd17341">
    <property type="entry name" value="MFS_NRT2_like"/>
    <property type="match status" value="1"/>
</dbReference>
<keyword evidence="3 8" id="KW-0812">Transmembrane</keyword>
<dbReference type="SUPFAM" id="SSF103473">
    <property type="entry name" value="MFS general substrate transporter"/>
    <property type="match status" value="1"/>
</dbReference>
<keyword evidence="6 8" id="KW-0472">Membrane</keyword>
<dbReference type="EMBL" id="LVLJ01002330">
    <property type="protein sequence ID" value="OAE25477.1"/>
    <property type="molecule type" value="Genomic_DNA"/>
</dbReference>